<sequence length="374" mass="43229">MKRKKRTSLKSSQKIINEETYLPDECWESIFEFLIIKEDRCCLNSLSLVSKQFLSITNCLLFSLTIIENPTRLLLGRLFRRFTNLISLDLSQFNHDVNHLLRKISRYPLKKLTSLCISSNQFPFPTNGLRAFSESITTLTSLTCTHMFLYNNELLLNIADCFPLLKELNLAYPLDHNQIHYPAFLLSKFRCIQHLTLESTFFLNDQQIEELSLLHSDLVSINLNDCWKLTELSLFSLVSNCPSLSEIKMENRLDLNRCYYISNAICQVLRCCKITHLNLTRCSIVNLLGINFLVPKLEVLDLSYTKVDDEQLFVISKNCCGLLQLLLKNCANITEKGVKHVVENCKQLKEIYLGDIHSSDKTRKLCLRHGCLLC</sequence>
<dbReference type="HOGENOM" id="CLU_068558_0_0_1"/>
<dbReference type="Gene3D" id="3.80.10.10">
    <property type="entry name" value="Ribonuclease Inhibitor"/>
    <property type="match status" value="1"/>
</dbReference>
<reference evidence="2" key="3">
    <citation type="submission" date="2015-04" db="UniProtKB">
        <authorList>
            <consortium name="EnsemblPlants"/>
        </authorList>
    </citation>
    <scope>IDENTIFICATION</scope>
    <source>
        <strain evidence="2">cv. Jemalong A17</strain>
    </source>
</reference>
<name>G7KLK1_MEDTR</name>
<reference evidence="1 3" key="2">
    <citation type="journal article" date="2014" name="BMC Genomics">
        <title>An improved genome release (version Mt4.0) for the model legume Medicago truncatula.</title>
        <authorList>
            <person name="Tang H."/>
            <person name="Krishnakumar V."/>
            <person name="Bidwell S."/>
            <person name="Rosen B."/>
            <person name="Chan A."/>
            <person name="Zhou S."/>
            <person name="Gentzbittel L."/>
            <person name="Childs K.L."/>
            <person name="Yandell M."/>
            <person name="Gundlach H."/>
            <person name="Mayer K.F."/>
            <person name="Schwartz D.C."/>
            <person name="Town C.D."/>
        </authorList>
    </citation>
    <scope>GENOME REANNOTATION</scope>
    <source>
        <strain evidence="2 3">cv. Jemalong A17</strain>
    </source>
</reference>
<evidence type="ECO:0000313" key="2">
    <source>
        <dbReference type="EnsemblPlants" id="AES75670"/>
    </source>
</evidence>
<keyword evidence="3" id="KW-1185">Reference proteome</keyword>
<dbReference type="GO" id="GO:0019005">
    <property type="term" value="C:SCF ubiquitin ligase complex"/>
    <property type="evidence" value="ECO:0000318"/>
    <property type="project" value="GO_Central"/>
</dbReference>
<accession>G7KLK1</accession>
<proteinExistence type="predicted"/>
<dbReference type="SUPFAM" id="SSF52047">
    <property type="entry name" value="RNI-like"/>
    <property type="match status" value="1"/>
</dbReference>
<dbReference type="EMBL" id="CM001222">
    <property type="protein sequence ID" value="AES75670.1"/>
    <property type="molecule type" value="Genomic_DNA"/>
</dbReference>
<dbReference type="eggNOG" id="KOG1947">
    <property type="taxonomic scope" value="Eukaryota"/>
</dbReference>
<organism evidence="1 3">
    <name type="scientific">Medicago truncatula</name>
    <name type="common">Barrel medic</name>
    <name type="synonym">Medicago tribuloides</name>
    <dbReference type="NCBI Taxonomy" id="3880"/>
    <lineage>
        <taxon>Eukaryota</taxon>
        <taxon>Viridiplantae</taxon>
        <taxon>Streptophyta</taxon>
        <taxon>Embryophyta</taxon>
        <taxon>Tracheophyta</taxon>
        <taxon>Spermatophyta</taxon>
        <taxon>Magnoliopsida</taxon>
        <taxon>eudicotyledons</taxon>
        <taxon>Gunneridae</taxon>
        <taxon>Pentapetalae</taxon>
        <taxon>rosids</taxon>
        <taxon>fabids</taxon>
        <taxon>Fabales</taxon>
        <taxon>Fabaceae</taxon>
        <taxon>Papilionoideae</taxon>
        <taxon>50 kb inversion clade</taxon>
        <taxon>NPAAA clade</taxon>
        <taxon>Hologalegina</taxon>
        <taxon>IRL clade</taxon>
        <taxon>Trifolieae</taxon>
        <taxon>Medicago</taxon>
    </lineage>
</organism>
<protein>
    <submittedName>
        <fullName evidence="1">F-box/RNI superfamily protein, putative</fullName>
    </submittedName>
</protein>
<evidence type="ECO:0000313" key="3">
    <source>
        <dbReference type="Proteomes" id="UP000002051"/>
    </source>
</evidence>
<dbReference type="AlphaFoldDB" id="G7KLK1"/>
<gene>
    <name evidence="1" type="ordered locus">MTR_6g054950</name>
</gene>
<dbReference type="GO" id="GO:0031146">
    <property type="term" value="P:SCF-dependent proteasomal ubiquitin-dependent protein catabolic process"/>
    <property type="evidence" value="ECO:0000318"/>
    <property type="project" value="GO_Central"/>
</dbReference>
<dbReference type="PANTHER" id="PTHR13318:SF106">
    <property type="entry name" value="F-BOX_LRR-REPEAT PROTEIN 2"/>
    <property type="match status" value="1"/>
</dbReference>
<dbReference type="PANTHER" id="PTHR13318">
    <property type="entry name" value="PARTNER OF PAIRED, ISOFORM B-RELATED"/>
    <property type="match status" value="1"/>
</dbReference>
<reference evidence="1 3" key="1">
    <citation type="journal article" date="2011" name="Nature">
        <title>The Medicago genome provides insight into the evolution of rhizobial symbioses.</title>
        <authorList>
            <person name="Young N.D."/>
            <person name="Debelle F."/>
            <person name="Oldroyd G.E."/>
            <person name="Geurts R."/>
            <person name="Cannon S.B."/>
            <person name="Udvardi M.K."/>
            <person name="Benedito V.A."/>
            <person name="Mayer K.F."/>
            <person name="Gouzy J."/>
            <person name="Schoof H."/>
            <person name="Van de Peer Y."/>
            <person name="Proost S."/>
            <person name="Cook D.R."/>
            <person name="Meyers B.C."/>
            <person name="Spannagl M."/>
            <person name="Cheung F."/>
            <person name="De Mita S."/>
            <person name="Krishnakumar V."/>
            <person name="Gundlach H."/>
            <person name="Zhou S."/>
            <person name="Mudge J."/>
            <person name="Bharti A.K."/>
            <person name="Murray J.D."/>
            <person name="Naoumkina M.A."/>
            <person name="Rosen B."/>
            <person name="Silverstein K.A."/>
            <person name="Tang H."/>
            <person name="Rombauts S."/>
            <person name="Zhao P.X."/>
            <person name="Zhou P."/>
            <person name="Barbe V."/>
            <person name="Bardou P."/>
            <person name="Bechner M."/>
            <person name="Bellec A."/>
            <person name="Berger A."/>
            <person name="Berges H."/>
            <person name="Bidwell S."/>
            <person name="Bisseling T."/>
            <person name="Choisne N."/>
            <person name="Couloux A."/>
            <person name="Denny R."/>
            <person name="Deshpande S."/>
            <person name="Dai X."/>
            <person name="Doyle J.J."/>
            <person name="Dudez A.M."/>
            <person name="Farmer A.D."/>
            <person name="Fouteau S."/>
            <person name="Franken C."/>
            <person name="Gibelin C."/>
            <person name="Gish J."/>
            <person name="Goldstein S."/>
            <person name="Gonzalez A.J."/>
            <person name="Green P.J."/>
            <person name="Hallab A."/>
            <person name="Hartog M."/>
            <person name="Hua A."/>
            <person name="Humphray S.J."/>
            <person name="Jeong D.H."/>
            <person name="Jing Y."/>
            <person name="Jocker A."/>
            <person name="Kenton S.M."/>
            <person name="Kim D.J."/>
            <person name="Klee K."/>
            <person name="Lai H."/>
            <person name="Lang C."/>
            <person name="Lin S."/>
            <person name="Macmil S.L."/>
            <person name="Magdelenat G."/>
            <person name="Matthews L."/>
            <person name="McCorrison J."/>
            <person name="Monaghan E.L."/>
            <person name="Mun J.H."/>
            <person name="Najar F.Z."/>
            <person name="Nicholson C."/>
            <person name="Noirot C."/>
            <person name="O'Bleness M."/>
            <person name="Paule C.R."/>
            <person name="Poulain J."/>
            <person name="Prion F."/>
            <person name="Qin B."/>
            <person name="Qu C."/>
            <person name="Retzel E.F."/>
            <person name="Riddle C."/>
            <person name="Sallet E."/>
            <person name="Samain S."/>
            <person name="Samson N."/>
            <person name="Sanders I."/>
            <person name="Saurat O."/>
            <person name="Scarpelli C."/>
            <person name="Schiex T."/>
            <person name="Segurens B."/>
            <person name="Severin A.J."/>
            <person name="Sherrier D.J."/>
            <person name="Shi R."/>
            <person name="Sims S."/>
            <person name="Singer S.R."/>
            <person name="Sinharoy S."/>
            <person name="Sterck L."/>
            <person name="Viollet A."/>
            <person name="Wang B.B."/>
            <person name="Wang K."/>
            <person name="Wang M."/>
            <person name="Wang X."/>
            <person name="Warfsmann J."/>
            <person name="Weissenbach J."/>
            <person name="White D.D."/>
            <person name="White J.D."/>
            <person name="Wiley G.B."/>
            <person name="Wincker P."/>
            <person name="Xing Y."/>
            <person name="Yang L."/>
            <person name="Yao Z."/>
            <person name="Ying F."/>
            <person name="Zhai J."/>
            <person name="Zhou L."/>
            <person name="Zuber A."/>
            <person name="Denarie J."/>
            <person name="Dixon R.A."/>
            <person name="May G.D."/>
            <person name="Schwartz D.C."/>
            <person name="Rogers J."/>
            <person name="Quetier F."/>
            <person name="Town C.D."/>
            <person name="Roe B.A."/>
        </authorList>
    </citation>
    <scope>NUCLEOTIDE SEQUENCE [LARGE SCALE GENOMIC DNA]</scope>
    <source>
        <strain evidence="1">A17</strain>
        <strain evidence="2 3">cv. Jemalong A17</strain>
    </source>
</reference>
<dbReference type="InterPro" id="IPR032675">
    <property type="entry name" value="LRR_dom_sf"/>
</dbReference>
<dbReference type="PaxDb" id="3880-AES75670"/>
<evidence type="ECO:0000313" key="1">
    <source>
        <dbReference type="EMBL" id="AES75670.1"/>
    </source>
</evidence>
<dbReference type="EnsemblPlants" id="AES75670">
    <property type="protein sequence ID" value="AES75670"/>
    <property type="gene ID" value="MTR_6g054950"/>
</dbReference>
<dbReference type="Proteomes" id="UP000002051">
    <property type="component" value="Chromosome 6"/>
</dbReference>